<evidence type="ECO:0000313" key="7">
    <source>
        <dbReference type="Proteomes" id="UP000314294"/>
    </source>
</evidence>
<gene>
    <name evidence="6" type="primary">Kif14_1</name>
    <name evidence="6" type="ORF">EYF80_027726</name>
</gene>
<dbReference type="OrthoDB" id="3176171at2759"/>
<dbReference type="InterPro" id="IPR008984">
    <property type="entry name" value="SMAD_FHA_dom_sf"/>
</dbReference>
<comment type="caution">
    <text evidence="6">The sequence shown here is derived from an EMBL/GenBank/DDBJ whole genome shotgun (WGS) entry which is preliminary data.</text>
</comment>
<evidence type="ECO:0000256" key="4">
    <source>
        <dbReference type="SAM" id="Coils"/>
    </source>
</evidence>
<reference evidence="6 7" key="1">
    <citation type="submission" date="2019-03" db="EMBL/GenBank/DDBJ databases">
        <title>First draft genome of Liparis tanakae, snailfish: a comprehensive survey of snailfish specific genes.</title>
        <authorList>
            <person name="Kim W."/>
            <person name="Song I."/>
            <person name="Jeong J.-H."/>
            <person name="Kim D."/>
            <person name="Kim S."/>
            <person name="Ryu S."/>
            <person name="Song J.Y."/>
            <person name="Lee S.K."/>
        </authorList>
    </citation>
    <scope>NUCLEOTIDE SEQUENCE [LARGE SCALE GENOMIC DNA]</scope>
    <source>
        <tissue evidence="6">Muscle</tissue>
    </source>
</reference>
<dbReference type="PANTHER" id="PTHR47117:SF5">
    <property type="entry name" value="KINESIN-LIKE PROTEIN KIF14"/>
    <property type="match status" value="1"/>
</dbReference>
<keyword evidence="1" id="KW-0547">Nucleotide-binding</keyword>
<sequence length="210" mass="24250">MNISIFCFSVIINIQGTVSITPTDDAKTFLNGYLISETTVLQHGDRVILGGDHYFRFNHPAEVQSGKRVSCWTGVGAGDGHKDFEFAKNELLTAQRAQLEAEIEEAHLKAKEEMMQGIQVAKEMAQKELSDQRLIYEDRIRALERELIEETERKHEQDLDQQRVASQMADLKNANLELKQKVDTHKKRVRLHMEAQVRNQNNAWECYIYF</sequence>
<keyword evidence="7" id="KW-1185">Reference proteome</keyword>
<name>A0A4Z2H9X3_9TELE</name>
<accession>A0A4Z2H9X3</accession>
<evidence type="ECO:0000313" key="6">
    <source>
        <dbReference type="EMBL" id="TNN62055.1"/>
    </source>
</evidence>
<protein>
    <submittedName>
        <fullName evidence="6">Kinesin-like protein KIF14</fullName>
    </submittedName>
</protein>
<keyword evidence="5" id="KW-0732">Signal</keyword>
<dbReference type="SUPFAM" id="SSF49879">
    <property type="entry name" value="SMAD/FHA domain"/>
    <property type="match status" value="1"/>
</dbReference>
<feature type="chain" id="PRO_5021348482" evidence="5">
    <location>
        <begin position="20"/>
        <end position="210"/>
    </location>
</feature>
<keyword evidence="2" id="KW-0067">ATP-binding</keyword>
<proteinExistence type="predicted"/>
<evidence type="ECO:0000256" key="5">
    <source>
        <dbReference type="SAM" id="SignalP"/>
    </source>
</evidence>
<feature type="signal peptide" evidence="5">
    <location>
        <begin position="1"/>
        <end position="19"/>
    </location>
</feature>
<dbReference type="EMBL" id="SRLO01000302">
    <property type="protein sequence ID" value="TNN62055.1"/>
    <property type="molecule type" value="Genomic_DNA"/>
</dbReference>
<dbReference type="Gene3D" id="2.60.200.20">
    <property type="match status" value="1"/>
</dbReference>
<dbReference type="AlphaFoldDB" id="A0A4Z2H9X3"/>
<feature type="coiled-coil region" evidence="4">
    <location>
        <begin position="89"/>
        <end position="188"/>
    </location>
</feature>
<dbReference type="PANTHER" id="PTHR47117">
    <property type="entry name" value="STAR-RELATED LIPID TRANSFER PROTEIN 9"/>
    <property type="match status" value="1"/>
</dbReference>
<evidence type="ECO:0000256" key="1">
    <source>
        <dbReference type="ARBA" id="ARBA00022741"/>
    </source>
</evidence>
<organism evidence="6 7">
    <name type="scientific">Liparis tanakae</name>
    <name type="common">Tanaka's snailfish</name>
    <dbReference type="NCBI Taxonomy" id="230148"/>
    <lineage>
        <taxon>Eukaryota</taxon>
        <taxon>Metazoa</taxon>
        <taxon>Chordata</taxon>
        <taxon>Craniata</taxon>
        <taxon>Vertebrata</taxon>
        <taxon>Euteleostomi</taxon>
        <taxon>Actinopterygii</taxon>
        <taxon>Neopterygii</taxon>
        <taxon>Teleostei</taxon>
        <taxon>Neoteleostei</taxon>
        <taxon>Acanthomorphata</taxon>
        <taxon>Eupercaria</taxon>
        <taxon>Perciformes</taxon>
        <taxon>Cottioidei</taxon>
        <taxon>Cottales</taxon>
        <taxon>Liparidae</taxon>
        <taxon>Liparis</taxon>
    </lineage>
</organism>
<keyword evidence="4" id="KW-0175">Coiled coil</keyword>
<evidence type="ECO:0000256" key="3">
    <source>
        <dbReference type="ARBA" id="ARBA00023175"/>
    </source>
</evidence>
<dbReference type="GO" id="GO:0005524">
    <property type="term" value="F:ATP binding"/>
    <property type="evidence" value="ECO:0007669"/>
    <property type="project" value="UniProtKB-KW"/>
</dbReference>
<dbReference type="Proteomes" id="UP000314294">
    <property type="component" value="Unassembled WGS sequence"/>
</dbReference>
<evidence type="ECO:0000256" key="2">
    <source>
        <dbReference type="ARBA" id="ARBA00022840"/>
    </source>
</evidence>
<keyword evidence="3" id="KW-0505">Motor protein</keyword>